<evidence type="ECO:0000256" key="1">
    <source>
        <dbReference type="ARBA" id="ARBA00022741"/>
    </source>
</evidence>
<reference evidence="4 5" key="1">
    <citation type="submission" date="2012-10" db="EMBL/GenBank/DDBJ databases">
        <title>The draft sequence of the Mycobacterium pheli genome.</title>
        <authorList>
            <person name="Pettersson B.M.F."/>
            <person name="Das S."/>
            <person name="Dasgupta S."/>
            <person name="Bhattacharya A."/>
            <person name="Kirsebom L.A."/>
        </authorList>
    </citation>
    <scope>NUCLEOTIDE SEQUENCE [LARGE SCALE GENOMIC DNA]</scope>
    <source>
        <strain evidence="4 5">CCUG 21000</strain>
    </source>
</reference>
<feature type="domain" description="ABC transporter" evidence="3">
    <location>
        <begin position="5"/>
        <end position="244"/>
    </location>
</feature>
<gene>
    <name evidence="4" type="ORF">MPHL21000_07205</name>
</gene>
<dbReference type="PANTHER" id="PTHR43158:SF2">
    <property type="entry name" value="SKFA PEPTIDE EXPORT ATP-BINDING PROTEIN SKFE"/>
    <property type="match status" value="1"/>
</dbReference>
<dbReference type="GO" id="GO:0005524">
    <property type="term" value="F:ATP binding"/>
    <property type="evidence" value="ECO:0007669"/>
    <property type="project" value="UniProtKB-KW"/>
</dbReference>
<proteinExistence type="predicted"/>
<dbReference type="AlphaFoldDB" id="A0A5N5V6X0"/>
<dbReference type="InterPro" id="IPR003439">
    <property type="entry name" value="ABC_transporter-like_ATP-bd"/>
</dbReference>
<evidence type="ECO:0000313" key="4">
    <source>
        <dbReference type="EMBL" id="KAB7757566.1"/>
    </source>
</evidence>
<keyword evidence="5" id="KW-1185">Reference proteome</keyword>
<keyword evidence="1" id="KW-0547">Nucleotide-binding</keyword>
<dbReference type="InterPro" id="IPR027417">
    <property type="entry name" value="P-loop_NTPase"/>
</dbReference>
<keyword evidence="2" id="KW-0067">ATP-binding</keyword>
<dbReference type="RefSeq" id="WP_061481995.1">
    <property type="nucleotide sequence ID" value="NZ_ANBO01000003.1"/>
</dbReference>
<dbReference type="EMBL" id="ANBP01000007">
    <property type="protein sequence ID" value="KAB7757566.1"/>
    <property type="molecule type" value="Genomic_DNA"/>
</dbReference>
<dbReference type="GeneID" id="74303074"/>
<dbReference type="PANTHER" id="PTHR43158">
    <property type="entry name" value="SKFA PEPTIDE EXPORT ATP-BINDING PROTEIN SKFE"/>
    <property type="match status" value="1"/>
</dbReference>
<dbReference type="SMART" id="SM00382">
    <property type="entry name" value="AAA"/>
    <property type="match status" value="1"/>
</dbReference>
<sequence length="270" mass="28824">MTAVLELADVTFRRNGKQIIDGISLTVQAGEHWALLGPNGAGKSTLLGFCAAMTFPTTGTVTILGNRMGRTDLAALRHSIGHVNPRHRLQHPLTVREVVLTGITATIDVPMRWTPTAKQLAHADAMIDAVGLSHKASDAWPTLSQGERGRTLIARALVAEPKLLLLDEPTTGLDVAAREQLLETLDTLDETHPDVASILVTHHLEELPTTTTHALLIAEGRTVASGPARETVTTGTVSAAFAHPVKVSYDEGRWSARASGARSWAASKQV</sequence>
<comment type="caution">
    <text evidence="4">The sequence shown here is derived from an EMBL/GenBank/DDBJ whole genome shotgun (WGS) entry which is preliminary data.</text>
</comment>
<evidence type="ECO:0000259" key="3">
    <source>
        <dbReference type="PROSITE" id="PS50893"/>
    </source>
</evidence>
<dbReference type="PROSITE" id="PS50893">
    <property type="entry name" value="ABC_TRANSPORTER_2"/>
    <property type="match status" value="1"/>
</dbReference>
<evidence type="ECO:0000256" key="2">
    <source>
        <dbReference type="ARBA" id="ARBA00022840"/>
    </source>
</evidence>
<dbReference type="InterPro" id="IPR003593">
    <property type="entry name" value="AAA+_ATPase"/>
</dbReference>
<dbReference type="SUPFAM" id="SSF52540">
    <property type="entry name" value="P-loop containing nucleoside triphosphate hydrolases"/>
    <property type="match status" value="1"/>
</dbReference>
<dbReference type="Proteomes" id="UP000325690">
    <property type="component" value="Unassembled WGS sequence"/>
</dbReference>
<name>A0A5N5V6X0_MYCPH</name>
<dbReference type="Gene3D" id="3.40.50.300">
    <property type="entry name" value="P-loop containing nucleotide triphosphate hydrolases"/>
    <property type="match status" value="1"/>
</dbReference>
<dbReference type="GO" id="GO:0016887">
    <property type="term" value="F:ATP hydrolysis activity"/>
    <property type="evidence" value="ECO:0007669"/>
    <property type="project" value="InterPro"/>
</dbReference>
<dbReference type="Pfam" id="PF00005">
    <property type="entry name" value="ABC_tran"/>
    <property type="match status" value="1"/>
</dbReference>
<evidence type="ECO:0000313" key="5">
    <source>
        <dbReference type="Proteomes" id="UP000325690"/>
    </source>
</evidence>
<organism evidence="4 5">
    <name type="scientific">Mycolicibacterium phlei DSM 43239 = CCUG 21000</name>
    <dbReference type="NCBI Taxonomy" id="1226750"/>
    <lineage>
        <taxon>Bacteria</taxon>
        <taxon>Bacillati</taxon>
        <taxon>Actinomycetota</taxon>
        <taxon>Actinomycetes</taxon>
        <taxon>Mycobacteriales</taxon>
        <taxon>Mycobacteriaceae</taxon>
        <taxon>Mycolicibacterium</taxon>
    </lineage>
</organism>
<accession>A0A5N5V6X0</accession>
<protein>
    <submittedName>
        <fullName evidence="4">ABC transporter ATPase</fullName>
    </submittedName>
</protein>